<evidence type="ECO:0000256" key="10">
    <source>
        <dbReference type="SAM" id="MobiDB-lite"/>
    </source>
</evidence>
<feature type="compositionally biased region" description="Polar residues" evidence="10">
    <location>
        <begin position="305"/>
        <end position="315"/>
    </location>
</feature>
<feature type="transmembrane region" description="Helical" evidence="11">
    <location>
        <begin position="181"/>
        <end position="203"/>
    </location>
</feature>
<gene>
    <name evidence="12" type="ORF">F7725_002059</name>
</gene>
<feature type="transmembrane region" description="Helical" evidence="11">
    <location>
        <begin position="215"/>
        <end position="238"/>
    </location>
</feature>
<feature type="transmembrane region" description="Helical" evidence="11">
    <location>
        <begin position="365"/>
        <end position="387"/>
    </location>
</feature>
<evidence type="ECO:0000256" key="3">
    <source>
        <dbReference type="ARBA" id="ARBA00008295"/>
    </source>
</evidence>
<dbReference type="PRINTS" id="PR01077">
    <property type="entry name" value="CLAUDIN"/>
</dbReference>
<protein>
    <recommendedName>
        <fullName evidence="14">Claudin</fullName>
    </recommendedName>
</protein>
<evidence type="ECO:0000256" key="11">
    <source>
        <dbReference type="SAM" id="Phobius"/>
    </source>
</evidence>
<evidence type="ECO:0000256" key="1">
    <source>
        <dbReference type="ARBA" id="ARBA00004435"/>
    </source>
</evidence>
<evidence type="ECO:0000256" key="9">
    <source>
        <dbReference type="ARBA" id="ARBA00023136"/>
    </source>
</evidence>
<comment type="caution">
    <text evidence="12">The sequence shown here is derived from an EMBL/GenBank/DDBJ whole genome shotgun (WGS) entry which is preliminary data.</text>
</comment>
<evidence type="ECO:0000256" key="2">
    <source>
        <dbReference type="ARBA" id="ARBA00004651"/>
    </source>
</evidence>
<evidence type="ECO:0000256" key="8">
    <source>
        <dbReference type="ARBA" id="ARBA00022989"/>
    </source>
</evidence>
<keyword evidence="6 11" id="KW-0812">Transmembrane</keyword>
<keyword evidence="5" id="KW-1003">Cell membrane</keyword>
<dbReference type="InterPro" id="IPR003554">
    <property type="entry name" value="Claudin10"/>
</dbReference>
<evidence type="ECO:0000313" key="12">
    <source>
        <dbReference type="EMBL" id="KAF3843210.1"/>
    </source>
</evidence>
<feature type="transmembrane region" description="Helical" evidence="11">
    <location>
        <begin position="107"/>
        <end position="124"/>
    </location>
</feature>
<dbReference type="GO" id="GO:0005923">
    <property type="term" value="C:bicellular tight junction"/>
    <property type="evidence" value="ECO:0007669"/>
    <property type="project" value="UniProtKB-SubCell"/>
</dbReference>
<dbReference type="AlphaFoldDB" id="A0A7J5Y1K9"/>
<dbReference type="Proteomes" id="UP000518266">
    <property type="component" value="Unassembled WGS sequence"/>
</dbReference>
<keyword evidence="9 11" id="KW-0472">Membrane</keyword>
<feature type="transmembrane region" description="Helical" evidence="11">
    <location>
        <begin position="258"/>
        <end position="283"/>
    </location>
</feature>
<dbReference type="InterPro" id="IPR017974">
    <property type="entry name" value="Claudin_CS"/>
</dbReference>
<dbReference type="Pfam" id="PF00822">
    <property type="entry name" value="PMP22_Claudin"/>
    <property type="match status" value="2"/>
</dbReference>
<dbReference type="GO" id="GO:0005198">
    <property type="term" value="F:structural molecule activity"/>
    <property type="evidence" value="ECO:0007669"/>
    <property type="project" value="InterPro"/>
</dbReference>
<comment type="subcellular location">
    <subcellularLocation>
        <location evidence="1">Cell junction</location>
        <location evidence="1">Tight junction</location>
    </subcellularLocation>
    <subcellularLocation>
        <location evidence="2">Cell membrane</location>
        <topology evidence="2">Multi-pass membrane protein</topology>
    </subcellularLocation>
</comment>
<evidence type="ECO:0000256" key="5">
    <source>
        <dbReference type="ARBA" id="ARBA00022475"/>
    </source>
</evidence>
<dbReference type="InterPro" id="IPR006187">
    <property type="entry name" value="Claudin"/>
</dbReference>
<dbReference type="Gene3D" id="1.20.140.150">
    <property type="match status" value="4"/>
</dbReference>
<keyword evidence="4" id="KW-0796">Tight junction</keyword>
<proteinExistence type="inferred from homology"/>
<dbReference type="OrthoDB" id="9936647at2759"/>
<dbReference type="InterPro" id="IPR004031">
    <property type="entry name" value="PMP22/EMP/MP20/Claudin"/>
</dbReference>
<evidence type="ECO:0000256" key="7">
    <source>
        <dbReference type="ARBA" id="ARBA00022949"/>
    </source>
</evidence>
<organism evidence="12 13">
    <name type="scientific">Dissostichus mawsoni</name>
    <name type="common">Antarctic cod</name>
    <dbReference type="NCBI Taxonomy" id="36200"/>
    <lineage>
        <taxon>Eukaryota</taxon>
        <taxon>Metazoa</taxon>
        <taxon>Chordata</taxon>
        <taxon>Craniata</taxon>
        <taxon>Vertebrata</taxon>
        <taxon>Euteleostomi</taxon>
        <taxon>Actinopterygii</taxon>
        <taxon>Neopterygii</taxon>
        <taxon>Teleostei</taxon>
        <taxon>Neoteleostei</taxon>
        <taxon>Acanthomorphata</taxon>
        <taxon>Eupercaria</taxon>
        <taxon>Perciformes</taxon>
        <taxon>Notothenioidei</taxon>
        <taxon>Nototheniidae</taxon>
        <taxon>Dissostichus</taxon>
    </lineage>
</organism>
<keyword evidence="8 11" id="KW-1133">Transmembrane helix</keyword>
<evidence type="ECO:0000256" key="4">
    <source>
        <dbReference type="ARBA" id="ARBA00022427"/>
    </source>
</evidence>
<evidence type="ECO:0008006" key="14">
    <source>
        <dbReference type="Google" id="ProtNLM"/>
    </source>
</evidence>
<feature type="region of interest" description="Disordered" evidence="10">
    <location>
        <begin position="305"/>
        <end position="324"/>
    </location>
</feature>
<name>A0A7J5Y1K9_DISMA</name>
<feature type="transmembrane region" description="Helical" evidence="11">
    <location>
        <begin position="20"/>
        <end position="44"/>
    </location>
</feature>
<accession>A0A7J5Y1K9</accession>
<keyword evidence="13" id="KW-1185">Reference proteome</keyword>
<feature type="transmembrane region" description="Helical" evidence="11">
    <location>
        <begin position="624"/>
        <end position="643"/>
    </location>
</feature>
<dbReference type="EMBL" id="JAAKFY010000018">
    <property type="protein sequence ID" value="KAF3843210.1"/>
    <property type="molecule type" value="Genomic_DNA"/>
</dbReference>
<dbReference type="FunFam" id="1.20.140.150:FF:000001">
    <property type="entry name" value="Claudin"/>
    <property type="match status" value="1"/>
</dbReference>
<dbReference type="GO" id="GO:0005886">
    <property type="term" value="C:plasma membrane"/>
    <property type="evidence" value="ECO:0007669"/>
    <property type="project" value="UniProtKB-SubCell"/>
</dbReference>
<dbReference type="PRINTS" id="PR01383">
    <property type="entry name" value="CLAUDIN10"/>
</dbReference>
<feature type="transmembrane region" description="Helical" evidence="11">
    <location>
        <begin position="480"/>
        <end position="504"/>
    </location>
</feature>
<feature type="transmembrane region" description="Helical" evidence="11">
    <location>
        <begin position="445"/>
        <end position="468"/>
    </location>
</feature>
<sequence>MSVNFIPSDIQDRITNGHKHWLGSQILALLSGMAGLGATIAATVSNEWRATSRASSVITATWVLQGLWNNCAGNAIGALHCRPHHTIFKLEEWRSPLCRKNSMFQEILAYILSTSGWVLVSSTLPTDYWKVSSLDGTVITTATYWSNLWKTCVTDSTGVSNCKDFASMLALDGYIQACRGLMISAICLGFFGSTFALVGMKCTKIGGTDKNKARIACFAGVNFLLSGICSLSSCSLYAHRITSEFFDPMFVAQKYELGAALFIGWSGSILCILGGTMLCFSIAGSFTKSRSQANYIYKGTASHISSYPRGQTKPVTQRPPPDYRNSSRMQHFDKNVYTLNVFSASVQLSGRYLVHLVISEMKKRLIQVLGFLMSSLGWLFVLCSMAMDYWRIVQLGGQGGSFIIKVAWYWSNLWKDCFTDSTAVTNCRDFPVLWSVTPYVQGVRGLLMCGLTLGFFAIVLCFLGMECTFIGGAEKTKDKLLLAGAVFHIAGRALFYAVTVYRVIFPERQVYAYGGGTYMAPRSRGRTLYTGYYKPPMQYGSYMGSRPSNSSRISKLSQTTPTKLSERDAFKSSLQNDQNVSGDLGLCFKHVRLGAGVFHLADRILAVILMEQLNFKASMSYRTVVMYMEIGCFIVCVFGWILVCSTMPTEIWTWSEVDSIVLTTSNYFSNLWKDCISDSTGVSDCKGIPSMLALNCKQNDKR</sequence>
<dbReference type="PANTHER" id="PTHR12002">
    <property type="entry name" value="CLAUDIN"/>
    <property type="match status" value="1"/>
</dbReference>
<comment type="similarity">
    <text evidence="3">Belongs to the claudin family.</text>
</comment>
<keyword evidence="7" id="KW-0965">Cell junction</keyword>
<evidence type="ECO:0000256" key="6">
    <source>
        <dbReference type="ARBA" id="ARBA00022692"/>
    </source>
</evidence>
<evidence type="ECO:0000313" key="13">
    <source>
        <dbReference type="Proteomes" id="UP000518266"/>
    </source>
</evidence>
<dbReference type="PROSITE" id="PS01346">
    <property type="entry name" value="CLAUDIN"/>
    <property type="match status" value="4"/>
</dbReference>
<reference evidence="12 13" key="1">
    <citation type="submission" date="2020-03" db="EMBL/GenBank/DDBJ databases">
        <title>Dissostichus mawsoni Genome sequencing and assembly.</title>
        <authorList>
            <person name="Park H."/>
        </authorList>
    </citation>
    <scope>NUCLEOTIDE SEQUENCE [LARGE SCALE GENOMIC DNA]</scope>
    <source>
        <strain evidence="12">DM0001</strain>
        <tissue evidence="12">Muscle</tissue>
    </source>
</reference>